<organism evidence="1 2">
    <name type="scientific">Hydrococcus rivularis NIES-593</name>
    <dbReference type="NCBI Taxonomy" id="1921803"/>
    <lineage>
        <taxon>Bacteria</taxon>
        <taxon>Bacillati</taxon>
        <taxon>Cyanobacteriota</taxon>
        <taxon>Cyanophyceae</taxon>
        <taxon>Pleurocapsales</taxon>
        <taxon>Hydrococcaceae</taxon>
        <taxon>Hydrococcus</taxon>
    </lineage>
</organism>
<dbReference type="InterPro" id="IPR011051">
    <property type="entry name" value="RmlC_Cupin_sf"/>
</dbReference>
<dbReference type="RefSeq" id="WP_073597962.1">
    <property type="nucleotide sequence ID" value="NZ_MRCB01000001.1"/>
</dbReference>
<dbReference type="InterPro" id="IPR014710">
    <property type="entry name" value="RmlC-like_jellyroll"/>
</dbReference>
<sequence>MSEDWLVNGNGDCVALPLDELELPQKPYRLYRFLTELEDILDTVADDRDRIRAIAPRVRKLLTSSYWLQMQFVDPPNAPGWSVHFLYEDCDFPLTVQMVAWLPGNISPIHNHATWGIVALINGEEKHRFWRRSPTLEYPNRIELVSERIFVPGDIIGFLPDTIHSVEPLGCEPTISFNLYGVTDYSQRFEFDSMTHTAKNF</sequence>
<dbReference type="Proteomes" id="UP000186868">
    <property type="component" value="Unassembled WGS sequence"/>
</dbReference>
<name>A0A1U7HTC3_9CYAN</name>
<evidence type="ECO:0000313" key="2">
    <source>
        <dbReference type="Proteomes" id="UP000186868"/>
    </source>
</evidence>
<reference evidence="1 2" key="1">
    <citation type="submission" date="2016-11" db="EMBL/GenBank/DDBJ databases">
        <title>Draft Genome Sequences of Nine Cyanobacterial Strains from Diverse Habitats.</title>
        <authorList>
            <person name="Zhu T."/>
            <person name="Hou S."/>
            <person name="Lu X."/>
            <person name="Hess W.R."/>
        </authorList>
    </citation>
    <scope>NUCLEOTIDE SEQUENCE [LARGE SCALE GENOMIC DNA]</scope>
    <source>
        <strain evidence="1 2">NIES-593</strain>
    </source>
</reference>
<dbReference type="EMBL" id="MRCB01000001">
    <property type="protein sequence ID" value="OKH26832.1"/>
    <property type="molecule type" value="Genomic_DNA"/>
</dbReference>
<dbReference type="OrthoDB" id="7059163at2"/>
<accession>A0A1U7HTC3</accession>
<keyword evidence="2" id="KW-1185">Reference proteome</keyword>
<dbReference type="STRING" id="1921803.NIES593_01975"/>
<protein>
    <submittedName>
        <fullName evidence="1">Cupin</fullName>
    </submittedName>
</protein>
<comment type="caution">
    <text evidence="1">The sequence shown here is derived from an EMBL/GenBank/DDBJ whole genome shotgun (WGS) entry which is preliminary data.</text>
</comment>
<dbReference type="Gene3D" id="2.60.120.10">
    <property type="entry name" value="Jelly Rolls"/>
    <property type="match status" value="1"/>
</dbReference>
<dbReference type="AlphaFoldDB" id="A0A1U7HTC3"/>
<gene>
    <name evidence="1" type="ORF">NIES593_01975</name>
</gene>
<dbReference type="CDD" id="cd10548">
    <property type="entry name" value="cupin_CDO"/>
    <property type="match status" value="1"/>
</dbReference>
<dbReference type="SUPFAM" id="SSF51182">
    <property type="entry name" value="RmlC-like cupins"/>
    <property type="match status" value="1"/>
</dbReference>
<evidence type="ECO:0000313" key="1">
    <source>
        <dbReference type="EMBL" id="OKH26832.1"/>
    </source>
</evidence>
<proteinExistence type="predicted"/>